<reference evidence="1 2" key="1">
    <citation type="submission" date="2023-08" db="EMBL/GenBank/DDBJ databases">
        <title>Black Yeasts Isolated from many extreme environments.</title>
        <authorList>
            <person name="Coleine C."/>
            <person name="Stajich J.E."/>
            <person name="Selbmann L."/>
        </authorList>
    </citation>
    <scope>NUCLEOTIDE SEQUENCE [LARGE SCALE GENOMIC DNA]</scope>
    <source>
        <strain evidence="1 2">CCFEE 5910</strain>
    </source>
</reference>
<dbReference type="AlphaFoldDB" id="A0AAN7T5L2"/>
<dbReference type="Proteomes" id="UP001309876">
    <property type="component" value="Unassembled WGS sequence"/>
</dbReference>
<keyword evidence="2" id="KW-1185">Reference proteome</keyword>
<evidence type="ECO:0000313" key="2">
    <source>
        <dbReference type="Proteomes" id="UP001309876"/>
    </source>
</evidence>
<evidence type="ECO:0000313" key="1">
    <source>
        <dbReference type="EMBL" id="KAK5089163.1"/>
    </source>
</evidence>
<sequence length="239" mass="26931">MTNQDETLLETWERVLRISELMENLSVRLQAMTEEFRGTISEETNEMDGDVSVTGPAIVQSCAYRDSIVCPQSCQAVPEDPFGDDKEISIASGSAEDFQLNDFYNQVSPKRGFPYARSKRLTSLLLTVCPPIECDAPKADKDGRFWQSPTPISGRLELFADPVQAQLRHQWLSWFFGEDYEDEEFDYTPTPRDATVDDYDCGNLFGEGEIEDKESSRYAGWEGLPSPVTPLCRPSTALI</sequence>
<comment type="caution">
    <text evidence="1">The sequence shown here is derived from an EMBL/GenBank/DDBJ whole genome shotgun (WGS) entry which is preliminary data.</text>
</comment>
<proteinExistence type="predicted"/>
<name>A0AAN7T5L2_9EURO</name>
<gene>
    <name evidence="1" type="ORF">LTR05_003387</name>
</gene>
<dbReference type="EMBL" id="JAVRRJ010000002">
    <property type="protein sequence ID" value="KAK5089163.1"/>
    <property type="molecule type" value="Genomic_DNA"/>
</dbReference>
<organism evidence="1 2">
    <name type="scientific">Lithohypha guttulata</name>
    <dbReference type="NCBI Taxonomy" id="1690604"/>
    <lineage>
        <taxon>Eukaryota</taxon>
        <taxon>Fungi</taxon>
        <taxon>Dikarya</taxon>
        <taxon>Ascomycota</taxon>
        <taxon>Pezizomycotina</taxon>
        <taxon>Eurotiomycetes</taxon>
        <taxon>Chaetothyriomycetidae</taxon>
        <taxon>Chaetothyriales</taxon>
        <taxon>Trichomeriaceae</taxon>
        <taxon>Lithohypha</taxon>
    </lineage>
</organism>
<accession>A0AAN7T5L2</accession>
<protein>
    <submittedName>
        <fullName evidence="1">Uncharacterized protein</fullName>
    </submittedName>
</protein>